<reference evidence="3 4" key="1">
    <citation type="submission" date="2015-01" db="EMBL/GenBank/DDBJ databases">
        <title>Draft genome sequence of Pedobacter sp. NL19 isolated from sludge of an effluent treatment pond in an abandoned uranium mine.</title>
        <authorList>
            <person name="Santos T."/>
            <person name="Caetano T."/>
            <person name="Covas C."/>
            <person name="Cruz A."/>
            <person name="Mendo S."/>
        </authorList>
    </citation>
    <scope>NUCLEOTIDE SEQUENCE [LARGE SCALE GENOMIC DNA]</scope>
    <source>
        <strain evidence="3 4">NL19</strain>
    </source>
</reference>
<protein>
    <recommendedName>
        <fullName evidence="2">TonB-dependent receptor plug domain-containing protein</fullName>
    </recommendedName>
</protein>
<sequence length="221" mass="24608">MEEEAGDLQEVAVTFTGYQKIKTEQLTGSVSRITTKAYESVITTNNFLQGLQNKLPGLLINNDLKFEGNSLFQVRGISTMSANKQPLIVVDGYPTELTLDAINPNEIESVTLLKDAAAAAIYGVRASNGVIIVERKKAVRGNTKFEFRSTVSITPKEDYSTYRLAPAKTAMNYAIDSYFRNGSLGRDYYQLNYYRLPPGTEPLVDLASIKKSCSERYPEYD</sequence>
<keyword evidence="1" id="KW-0813">Transport</keyword>
<dbReference type="Gene3D" id="2.170.130.10">
    <property type="entry name" value="TonB-dependent receptor, plug domain"/>
    <property type="match status" value="1"/>
</dbReference>
<keyword evidence="1" id="KW-1134">Transmembrane beta strand</keyword>
<evidence type="ECO:0000256" key="1">
    <source>
        <dbReference type="PROSITE-ProRule" id="PRU01360"/>
    </source>
</evidence>
<keyword evidence="1" id="KW-0998">Cell outer membrane</keyword>
<dbReference type="InterPro" id="IPR023997">
    <property type="entry name" value="TonB-dep_OMP_SusC/RagA_CS"/>
</dbReference>
<comment type="similarity">
    <text evidence="1">Belongs to the TonB-dependent receptor family.</text>
</comment>
<feature type="domain" description="TonB-dependent receptor plug" evidence="2">
    <location>
        <begin position="24"/>
        <end position="130"/>
    </location>
</feature>
<accession>A0A0D0GL37</accession>
<dbReference type="AlphaFoldDB" id="A0A0D0GL37"/>
<dbReference type="Proteomes" id="UP000032049">
    <property type="component" value="Unassembled WGS sequence"/>
</dbReference>
<organism evidence="3 4">
    <name type="scientific">Pedobacter lusitanus</name>
    <dbReference type="NCBI Taxonomy" id="1503925"/>
    <lineage>
        <taxon>Bacteria</taxon>
        <taxon>Pseudomonadati</taxon>
        <taxon>Bacteroidota</taxon>
        <taxon>Sphingobacteriia</taxon>
        <taxon>Sphingobacteriales</taxon>
        <taxon>Sphingobacteriaceae</taxon>
        <taxon>Pedobacter</taxon>
    </lineage>
</organism>
<dbReference type="Pfam" id="PF07715">
    <property type="entry name" value="Plug"/>
    <property type="match status" value="1"/>
</dbReference>
<evidence type="ECO:0000313" key="3">
    <source>
        <dbReference type="EMBL" id="KIO76870.1"/>
    </source>
</evidence>
<keyword evidence="1" id="KW-0812">Transmembrane</keyword>
<dbReference type="InterPro" id="IPR039426">
    <property type="entry name" value="TonB-dep_rcpt-like"/>
</dbReference>
<keyword evidence="4" id="KW-1185">Reference proteome</keyword>
<dbReference type="GO" id="GO:0009279">
    <property type="term" value="C:cell outer membrane"/>
    <property type="evidence" value="ECO:0007669"/>
    <property type="project" value="UniProtKB-SubCell"/>
</dbReference>
<evidence type="ECO:0000259" key="2">
    <source>
        <dbReference type="Pfam" id="PF07715"/>
    </source>
</evidence>
<dbReference type="EMBL" id="JXRA01000052">
    <property type="protein sequence ID" value="KIO76870.1"/>
    <property type="molecule type" value="Genomic_DNA"/>
</dbReference>
<dbReference type="OrthoDB" id="9768177at2"/>
<dbReference type="STRING" id="1503925.TH53_12250"/>
<comment type="subcellular location">
    <subcellularLocation>
        <location evidence="1">Cell outer membrane</location>
        <topology evidence="1">Multi-pass membrane protein</topology>
    </subcellularLocation>
</comment>
<evidence type="ECO:0000313" key="4">
    <source>
        <dbReference type="Proteomes" id="UP000032049"/>
    </source>
</evidence>
<dbReference type="PROSITE" id="PS52016">
    <property type="entry name" value="TONB_DEPENDENT_REC_3"/>
    <property type="match status" value="1"/>
</dbReference>
<dbReference type="InterPro" id="IPR037066">
    <property type="entry name" value="Plug_dom_sf"/>
</dbReference>
<proteinExistence type="inferred from homology"/>
<dbReference type="InterPro" id="IPR012910">
    <property type="entry name" value="Plug_dom"/>
</dbReference>
<comment type="caution">
    <text evidence="3">The sequence shown here is derived from an EMBL/GenBank/DDBJ whole genome shotgun (WGS) entry which is preliminary data.</text>
</comment>
<dbReference type="SUPFAM" id="SSF56935">
    <property type="entry name" value="Porins"/>
    <property type="match status" value="1"/>
</dbReference>
<dbReference type="NCBIfam" id="TIGR04057">
    <property type="entry name" value="SusC_RagA_signa"/>
    <property type="match status" value="1"/>
</dbReference>
<name>A0A0D0GL37_9SPHI</name>
<gene>
    <name evidence="3" type="ORF">TH53_12250</name>
</gene>
<keyword evidence="1" id="KW-0472">Membrane</keyword>